<reference evidence="2" key="1">
    <citation type="submission" date="2020-05" db="EMBL/GenBank/DDBJ databases">
        <authorList>
            <person name="Chiriac C."/>
            <person name="Salcher M."/>
            <person name="Ghai R."/>
            <person name="Kavagutti S V."/>
        </authorList>
    </citation>
    <scope>NUCLEOTIDE SEQUENCE</scope>
</reference>
<dbReference type="EMBL" id="LR798387">
    <property type="protein sequence ID" value="CAB5228417.1"/>
    <property type="molecule type" value="Genomic_DNA"/>
</dbReference>
<dbReference type="EMBL" id="LR796542">
    <property type="protein sequence ID" value="CAB4150260.1"/>
    <property type="molecule type" value="Genomic_DNA"/>
</dbReference>
<evidence type="ECO:0000313" key="3">
    <source>
        <dbReference type="EMBL" id="CAB4200366.1"/>
    </source>
</evidence>
<evidence type="ECO:0000313" key="2">
    <source>
        <dbReference type="EMBL" id="CAB4183250.1"/>
    </source>
</evidence>
<accession>A0A6J5QEW4</accession>
<evidence type="ECO:0000313" key="4">
    <source>
        <dbReference type="EMBL" id="CAB4213523.1"/>
    </source>
</evidence>
<dbReference type="EMBL" id="LR797473">
    <property type="protein sequence ID" value="CAB4218317.1"/>
    <property type="molecule type" value="Genomic_DNA"/>
</dbReference>
<dbReference type="EMBL" id="LR797290">
    <property type="protein sequence ID" value="CAB4200366.1"/>
    <property type="molecule type" value="Genomic_DNA"/>
</dbReference>
<protein>
    <submittedName>
        <fullName evidence="2">Uncharacterized protein</fullName>
    </submittedName>
</protein>
<evidence type="ECO:0000313" key="5">
    <source>
        <dbReference type="EMBL" id="CAB4218317.1"/>
    </source>
</evidence>
<evidence type="ECO:0000313" key="1">
    <source>
        <dbReference type="EMBL" id="CAB4150260.1"/>
    </source>
</evidence>
<dbReference type="EMBL" id="LR797396">
    <property type="protein sequence ID" value="CAB4213523.1"/>
    <property type="molecule type" value="Genomic_DNA"/>
</dbReference>
<name>A0A6J5QEW4_9CAUD</name>
<organism evidence="2">
    <name type="scientific">uncultured Caudovirales phage</name>
    <dbReference type="NCBI Taxonomy" id="2100421"/>
    <lineage>
        <taxon>Viruses</taxon>
        <taxon>Duplodnaviria</taxon>
        <taxon>Heunggongvirae</taxon>
        <taxon>Uroviricota</taxon>
        <taxon>Caudoviricetes</taxon>
        <taxon>Peduoviridae</taxon>
        <taxon>Maltschvirus</taxon>
        <taxon>Maltschvirus maltsch</taxon>
    </lineage>
</organism>
<dbReference type="EMBL" id="LR797031">
    <property type="protein sequence ID" value="CAB4183250.1"/>
    <property type="molecule type" value="Genomic_DNA"/>
</dbReference>
<proteinExistence type="predicted"/>
<evidence type="ECO:0000313" key="6">
    <source>
        <dbReference type="EMBL" id="CAB5228417.1"/>
    </source>
</evidence>
<gene>
    <name evidence="2" type="ORF">UFOVP1093_42</name>
    <name evidence="3" type="ORF">UFOVP1340_41</name>
    <name evidence="4" type="ORF">UFOVP1448_37</name>
    <name evidence="6" type="ORF">UFOVP1538_53</name>
    <name evidence="5" type="ORF">UFOVP1600_8</name>
    <name evidence="1" type="ORF">UFOVP569_9</name>
</gene>
<sequence>MAIITTSSRLQFGSFLPRQAQHFNSVNFNLTTTNGGLAFPFIAERTMTVTDIGVQCLTLSTTIAAALTIGIQTDSGSGTPSGTFLTNGSITVPANTFSTAAQFSCTSGNPLIATANNHYLKVGDTVRFANTTGGFATNTDYWIVTTPAANQMTVSTSSTLTPVFTPSASVSLGANTMPRQGGFTHCDGITAAITQGDRYWLVFEWSGTSTGQLFLNGGDNGTASGQSVMYGIGYATRVAAVWAKASGTRGIPVCYTDGTSWYGQPQLQNRTIGGGQLNNNDRFGFRFTVPPGHPDILLDRISFPAHPTSSPGVAATWKAQIFTDNGASPPTFVADLSGLAGDSLGNASGAGNFATTIFQTSGTTWLTAGSSYVFMCGFNVTPASGNPSINVFTGVVLRDGRSQVIGPYKGDYLLNLQGAGTWYADNPDAIIPWAITAGGLRYNDTSGGGGGGYRNASPGFSAMGCN</sequence>